<dbReference type="PANTHER" id="PTHR38690">
    <property type="entry name" value="PROTEASE-RELATED"/>
    <property type="match status" value="1"/>
</dbReference>
<protein>
    <submittedName>
        <fullName evidence="3">TIGR02099 family protein</fullName>
    </submittedName>
</protein>
<accession>A0ABS2GUU9</accession>
<gene>
    <name evidence="3" type="ORF">H5985_08170</name>
</gene>
<keyword evidence="4" id="KW-1185">Reference proteome</keyword>
<evidence type="ECO:0000313" key="4">
    <source>
        <dbReference type="Proteomes" id="UP000777002"/>
    </source>
</evidence>
<feature type="domain" description="YhdP central" evidence="2">
    <location>
        <begin position="28"/>
        <end position="1330"/>
    </location>
</feature>
<evidence type="ECO:0000313" key="3">
    <source>
        <dbReference type="EMBL" id="MBM6929239.1"/>
    </source>
</evidence>
<dbReference type="NCBIfam" id="TIGR02099">
    <property type="entry name" value="YhdP family protein"/>
    <property type="match status" value="1"/>
</dbReference>
<dbReference type="PANTHER" id="PTHR38690:SF1">
    <property type="entry name" value="PROTEASE"/>
    <property type="match status" value="1"/>
</dbReference>
<dbReference type="InterPro" id="IPR011836">
    <property type="entry name" value="YhdP"/>
</dbReference>
<keyword evidence="1" id="KW-1133">Transmembrane helix</keyword>
<proteinExistence type="predicted"/>
<name>A0ABS2GUU9_9BURK</name>
<feature type="transmembrane region" description="Helical" evidence="1">
    <location>
        <begin position="26"/>
        <end position="53"/>
    </location>
</feature>
<keyword evidence="1" id="KW-0812">Transmembrane</keyword>
<reference evidence="3 4" key="1">
    <citation type="journal article" date="2021" name="Sci. Rep.">
        <title>The distribution of antibiotic resistance genes in chicken gut microbiota commensals.</title>
        <authorList>
            <person name="Juricova H."/>
            <person name="Matiasovicova J."/>
            <person name="Kubasova T."/>
            <person name="Cejkova D."/>
            <person name="Rychlik I."/>
        </authorList>
    </citation>
    <scope>NUCLEOTIDE SEQUENCE [LARGE SCALE GENOMIC DNA]</scope>
    <source>
        <strain evidence="3 4">An562</strain>
    </source>
</reference>
<dbReference type="Pfam" id="PF13116">
    <property type="entry name" value="YhdP"/>
    <property type="match status" value="1"/>
</dbReference>
<sequence>MTLSRSQTSEHSVGLPRKTRPSRLRVILRLAGWVLLCAYLFLTTALLAVRLWVAPNIETFYPKLETYLEERSGIEISTHDIHVDWEWLRPRITLTDVTFSRPGHHASLRLPKLQATFSLSSFFTLQPTFSRLVVISPRLNVERLTESTFNIAGFSVDTSASDKPATGSRGATANKVLDWVLAQEHLEIVDGDFNYIDFTGERPRPVLLHNTNAVLHRYMIAWKFGLQSTAIRENKTPIDIRATFRERHFGSDSRLGKLHGTIFASIPSIDFGRIANRINLDHFLQDGLGQAQVWLDFDNLKLTKLTADVSLEDVSMRWRPDDDPIRVDKLQGRLIETLEGDQFTFSTQDLSIKPIGQDPYYLGNATLQGTWKDRNLSDGTLFIESFDLEALTTIGLQLPIPEEALNTIRDMRARGTIEGFQSSWQGQINAPTSFEFSASFNGVSVQDHIASQEENYNRLGFSNLSGSLTGSNNGGTLTLNSTDCSLSFPGIFFEKDFRLDTLQMQASWSRNPKLEFKVENLLVSNSDASAQVHGGWYDTGDLGTLEVRGDLHYLRASAAHRFIPIVAGGKPTNDWLKAALQGGIAQNGKVDLYGPLRQFPYVNQQDKGYIFRISGKARDVKLDYVPSHRRDQNGEWIPGQWPVIDRINGQMLFEGMSVYIQADSAQSMGATLSDVTAEIPSYTAEGLPLLIKGKSQAPLLNMAQWVNESPVSAMIGNPFIGTSATGDASLDLSLTIPITDLANTKVNGVVSLSENTIKMENVPELSAARGQVTFTEKGVWGSDLSANVYGCPTTGQITTDEKGKILIEAFSAAATPEAAAKIIESPAIASLLTHTEGTAKVNTVVEIDHGVRIHVTSDLVGLKANAPAPFNKSSEAAWPLRFDFEPCLTSERCASKMNFALADVLGLQLHYRDTDKGLKAQRGVLSVGKRLDRQPQVDGLALYVQTPSLKWEDWENILNQANDKLSTDPKRDMKELNLNRTYVNIGRLGYRGLNFDTVRVNAQAYPSGAWSGDISSTLAKAKFNYTPRTHQSHPLLTANFDYLHIPRPEIVDKAMQAAPKETQSLPSVALTINDLRYQDYELGSLSVWAENEGKGPATLWKLKDFTLSNAEATLSANGVWDAGHRKNSRTQLEATLDVRDLGELLERFKLAHVINDGSGQLHTNLTWNGAPVDFNTESLNGTVSTTLNSGQILQVEPGAGRLLSLLSMQTLLRRLTFDFRDVVGQGFVFDSILSNNTITNGVMKSNSFRLIGPQATILGEGTIDWNNMTQNNKITVLPDISLGGASLALAVANPILGVGSFIAQLALQAPLSNLLSTEYEITGSLYEPVITKVGEKTVSGSSSRAP</sequence>
<dbReference type="EMBL" id="JACJKX010000017">
    <property type="protein sequence ID" value="MBM6929239.1"/>
    <property type="molecule type" value="Genomic_DNA"/>
</dbReference>
<dbReference type="Proteomes" id="UP000777002">
    <property type="component" value="Unassembled WGS sequence"/>
</dbReference>
<dbReference type="RefSeq" id="WP_205050825.1">
    <property type="nucleotide sequence ID" value="NZ_JACJKX010000017.1"/>
</dbReference>
<organism evidence="3 4">
    <name type="scientific">Parasutterella secunda</name>
    <dbReference type="NCBI Taxonomy" id="626947"/>
    <lineage>
        <taxon>Bacteria</taxon>
        <taxon>Pseudomonadati</taxon>
        <taxon>Pseudomonadota</taxon>
        <taxon>Betaproteobacteria</taxon>
        <taxon>Burkholderiales</taxon>
        <taxon>Sutterellaceae</taxon>
        <taxon>Parasutterella</taxon>
    </lineage>
</organism>
<evidence type="ECO:0000259" key="2">
    <source>
        <dbReference type="Pfam" id="PF13116"/>
    </source>
</evidence>
<keyword evidence="1" id="KW-0472">Membrane</keyword>
<comment type="caution">
    <text evidence="3">The sequence shown here is derived from an EMBL/GenBank/DDBJ whole genome shotgun (WGS) entry which is preliminary data.</text>
</comment>
<evidence type="ECO:0000256" key="1">
    <source>
        <dbReference type="SAM" id="Phobius"/>
    </source>
</evidence>
<dbReference type="InterPro" id="IPR025263">
    <property type="entry name" value="YhdP_central"/>
</dbReference>